<feature type="transmembrane region" description="Helical" evidence="1">
    <location>
        <begin position="314"/>
        <end position="333"/>
    </location>
</feature>
<dbReference type="AlphaFoldDB" id="A0A968GGW1"/>
<keyword evidence="3" id="KW-1185">Reference proteome</keyword>
<feature type="transmembrane region" description="Helical" evidence="1">
    <location>
        <begin position="146"/>
        <end position="168"/>
    </location>
</feature>
<comment type="caution">
    <text evidence="2">The sequence shown here is derived from an EMBL/GenBank/DDBJ whole genome shotgun (WGS) entry which is preliminary data.</text>
</comment>
<gene>
    <name evidence="2" type="ORF">HCT46_03140</name>
</gene>
<feature type="transmembrane region" description="Helical" evidence="1">
    <location>
        <begin position="33"/>
        <end position="53"/>
    </location>
</feature>
<feature type="transmembrane region" description="Helical" evidence="1">
    <location>
        <begin position="499"/>
        <end position="516"/>
    </location>
</feature>
<feature type="transmembrane region" description="Helical" evidence="1">
    <location>
        <begin position="458"/>
        <end position="479"/>
    </location>
</feature>
<sequence length="618" mass="67156">MKAKANRIYITPRQSLALVHGYGKKKISEQVRAISFITIYLIIFQIIILNIPLSNPISIFIGLSAVVLGLAFFLEGLFLSVMPLAEMAGAELPSKMPLIITLILAFLLGILATLAEPAMVVLQEVANSIPMHQAPLLYYIFNYKSVILIMALGLGVGIAILLGSLLTLRNFSLKTFIISLLLLALTLSIIAYLDERSRPMVALAWDAGGIATGAVTVPLIIAFGLGLNRTTENDSESNGLGIVTLANLGPVNSVLLLSIIMRSFVPHPAADLESFLTNPEAFTFIETLDTMQAEVATTIDGAKEFSFFLDQLKAAITAVGPLVLALALIIMIFIRKRPNFVDEKVLGVIFTIIGMFFLNYGIQTGLTVLGRDVGSNIYSIIAKEEPATSTIHNFDINTLEYILRPNGESTPFFKISISGRVQHIPFEEENYDAQTKTYHLASTTTRLEQELNQPWSKMLLFLGFFILLGFGGVIAEPTLHALANTLSELTAGSFPKAQLIQQVALGVGIGLAIGVIRMMWDVPFLFVLLPLYIFALILTIFSESTYMAVAWDAAGVATGPITVPLVMTVGIGLNQHLPSEEQFGFLTLGATIPILILLTVSLKAKMQQKRLQQAGDAK</sequence>
<feature type="transmembrane region" description="Helical" evidence="1">
    <location>
        <begin position="239"/>
        <end position="261"/>
    </location>
</feature>
<dbReference type="Proteomes" id="UP000752013">
    <property type="component" value="Unassembled WGS sequence"/>
</dbReference>
<organism evidence="2 3">
    <name type="scientific">Entomospira nematocerorum</name>
    <dbReference type="NCBI Taxonomy" id="2719987"/>
    <lineage>
        <taxon>Bacteria</taxon>
        <taxon>Pseudomonadati</taxon>
        <taxon>Spirochaetota</taxon>
        <taxon>Spirochaetia</taxon>
        <taxon>Spirochaetales</taxon>
        <taxon>Spirochaetaceae</taxon>
        <taxon>Entomospira</taxon>
    </lineage>
</organism>
<feature type="transmembrane region" description="Helical" evidence="1">
    <location>
        <begin position="59"/>
        <end position="84"/>
    </location>
</feature>
<protein>
    <submittedName>
        <fullName evidence="2">DUF1538 family protein</fullName>
    </submittedName>
</protein>
<evidence type="ECO:0000313" key="3">
    <source>
        <dbReference type="Proteomes" id="UP000752013"/>
    </source>
</evidence>
<feature type="transmembrane region" description="Helical" evidence="1">
    <location>
        <begin position="205"/>
        <end position="227"/>
    </location>
</feature>
<feature type="transmembrane region" description="Helical" evidence="1">
    <location>
        <begin position="548"/>
        <end position="571"/>
    </location>
</feature>
<keyword evidence="1" id="KW-0812">Transmembrane</keyword>
<dbReference type="Pfam" id="PF07556">
    <property type="entry name" value="DUF1538"/>
    <property type="match status" value="2"/>
</dbReference>
<proteinExistence type="predicted"/>
<dbReference type="InterPro" id="IPR011435">
    <property type="entry name" value="UmpAB"/>
</dbReference>
<dbReference type="RefSeq" id="WP_167703352.1">
    <property type="nucleotide sequence ID" value="NZ_CP118168.1"/>
</dbReference>
<keyword evidence="1" id="KW-0472">Membrane</keyword>
<keyword evidence="1" id="KW-1133">Transmembrane helix</keyword>
<evidence type="ECO:0000256" key="1">
    <source>
        <dbReference type="SAM" id="Phobius"/>
    </source>
</evidence>
<feature type="transmembrane region" description="Helical" evidence="1">
    <location>
        <begin position="345"/>
        <end position="362"/>
    </location>
</feature>
<feature type="transmembrane region" description="Helical" evidence="1">
    <location>
        <begin position="583"/>
        <end position="602"/>
    </location>
</feature>
<accession>A0A968GGW1</accession>
<dbReference type="EMBL" id="JAATLK010000001">
    <property type="protein sequence ID" value="NIZ46911.1"/>
    <property type="molecule type" value="Genomic_DNA"/>
</dbReference>
<feature type="transmembrane region" description="Helical" evidence="1">
    <location>
        <begin position="522"/>
        <end position="541"/>
    </location>
</feature>
<name>A0A968GGW1_9SPIO</name>
<reference evidence="2" key="1">
    <citation type="submission" date="2020-03" db="EMBL/GenBank/DDBJ databases">
        <title>Spirochaetal bacteria isolated from arthropods constitute a novel genus Entomospira genus novum within the order Spirochaetales.</title>
        <authorList>
            <person name="Grana-Miraglia L."/>
            <person name="Sikutova S."/>
            <person name="Fingerle V."/>
            <person name="Sing A."/>
            <person name="Castillo-Ramirez S."/>
            <person name="Margos G."/>
            <person name="Rudolf I."/>
        </authorList>
    </citation>
    <scope>NUCLEOTIDE SEQUENCE</scope>
    <source>
        <strain evidence="2">BR208</strain>
    </source>
</reference>
<feature type="transmembrane region" description="Helical" evidence="1">
    <location>
        <begin position="175"/>
        <end position="193"/>
    </location>
</feature>
<evidence type="ECO:0000313" key="2">
    <source>
        <dbReference type="EMBL" id="NIZ46911.1"/>
    </source>
</evidence>
<feature type="transmembrane region" description="Helical" evidence="1">
    <location>
        <begin position="96"/>
        <end position="115"/>
    </location>
</feature>